<evidence type="ECO:0000313" key="3">
    <source>
        <dbReference type="Proteomes" id="UP001194746"/>
    </source>
</evidence>
<sequence length="293" mass="32325">MSSKAPHYFHPITIPHHQPKAARAPPATPTPQIPSRKRSYPKSQPQRNRSNRKKQKQKSRGGKKTKDSSKKKKGSTNLTSPNPDGHLNYTPNGFPGQLFVKQRGAALEDAQTIYSIPTPAEGRQQHHVFWCDGATDHDGRCGASVVHKKVHNGDDADANWVFHGYAVKDLRKINPTELFALGEACRSAIQALLDWPSQEGMATEASSDVSTETDEKKVMAVVARRVVGVARRLQDAGVEVRVNWCPGHEHVPGQERADKVAVASRRLMKYSKGHMKCSQDGTVLMVDSSCLDD</sequence>
<evidence type="ECO:0000256" key="1">
    <source>
        <dbReference type="SAM" id="MobiDB-lite"/>
    </source>
</evidence>
<dbReference type="InterPro" id="IPR012337">
    <property type="entry name" value="RNaseH-like_sf"/>
</dbReference>
<dbReference type="EMBL" id="VCAU01000018">
    <property type="protein sequence ID" value="KAF9891490.1"/>
    <property type="molecule type" value="Genomic_DNA"/>
</dbReference>
<feature type="compositionally biased region" description="Basic residues" evidence="1">
    <location>
        <begin position="49"/>
        <end position="74"/>
    </location>
</feature>
<protein>
    <recommendedName>
        <fullName evidence="4">RNase H type-1 domain-containing protein</fullName>
    </recommendedName>
</protein>
<comment type="caution">
    <text evidence="2">The sequence shown here is derived from an EMBL/GenBank/DDBJ whole genome shotgun (WGS) entry which is preliminary data.</text>
</comment>
<dbReference type="InterPro" id="IPR036397">
    <property type="entry name" value="RNaseH_sf"/>
</dbReference>
<feature type="region of interest" description="Disordered" evidence="1">
    <location>
        <begin position="1"/>
        <end position="95"/>
    </location>
</feature>
<accession>A0AAD4GWA6</accession>
<proteinExistence type="predicted"/>
<evidence type="ECO:0000313" key="2">
    <source>
        <dbReference type="EMBL" id="KAF9891490.1"/>
    </source>
</evidence>
<reference evidence="2" key="1">
    <citation type="journal article" date="2019" name="Beilstein J. Org. Chem.">
        <title>Nanangenines: drimane sesquiterpenoids as the dominant metabolite cohort of a novel Australian fungus, Aspergillus nanangensis.</title>
        <authorList>
            <person name="Lacey H.J."/>
            <person name="Gilchrist C.L.M."/>
            <person name="Crombie A."/>
            <person name="Kalaitzis J.A."/>
            <person name="Vuong D."/>
            <person name="Rutledge P.J."/>
            <person name="Turner P."/>
            <person name="Pitt J.I."/>
            <person name="Lacey E."/>
            <person name="Chooi Y.H."/>
            <person name="Piggott A.M."/>
        </authorList>
    </citation>
    <scope>NUCLEOTIDE SEQUENCE</scope>
    <source>
        <strain evidence="2">MST-FP2251</strain>
    </source>
</reference>
<evidence type="ECO:0008006" key="4">
    <source>
        <dbReference type="Google" id="ProtNLM"/>
    </source>
</evidence>
<dbReference type="GO" id="GO:0003676">
    <property type="term" value="F:nucleic acid binding"/>
    <property type="evidence" value="ECO:0007669"/>
    <property type="project" value="InterPro"/>
</dbReference>
<name>A0AAD4GWA6_ASPNN</name>
<dbReference type="AlphaFoldDB" id="A0AAD4GWA6"/>
<dbReference type="Gene3D" id="3.30.420.10">
    <property type="entry name" value="Ribonuclease H-like superfamily/Ribonuclease H"/>
    <property type="match status" value="1"/>
</dbReference>
<reference evidence="2" key="2">
    <citation type="submission" date="2020-02" db="EMBL/GenBank/DDBJ databases">
        <authorList>
            <person name="Gilchrist C.L.M."/>
            <person name="Chooi Y.-H."/>
        </authorList>
    </citation>
    <scope>NUCLEOTIDE SEQUENCE</scope>
    <source>
        <strain evidence="2">MST-FP2251</strain>
    </source>
</reference>
<organism evidence="2 3">
    <name type="scientific">Aspergillus nanangensis</name>
    <dbReference type="NCBI Taxonomy" id="2582783"/>
    <lineage>
        <taxon>Eukaryota</taxon>
        <taxon>Fungi</taxon>
        <taxon>Dikarya</taxon>
        <taxon>Ascomycota</taxon>
        <taxon>Pezizomycotina</taxon>
        <taxon>Eurotiomycetes</taxon>
        <taxon>Eurotiomycetidae</taxon>
        <taxon>Eurotiales</taxon>
        <taxon>Aspergillaceae</taxon>
        <taxon>Aspergillus</taxon>
        <taxon>Aspergillus subgen. Circumdati</taxon>
    </lineage>
</organism>
<dbReference type="SUPFAM" id="SSF53098">
    <property type="entry name" value="Ribonuclease H-like"/>
    <property type="match status" value="1"/>
</dbReference>
<dbReference type="Proteomes" id="UP001194746">
    <property type="component" value="Unassembled WGS sequence"/>
</dbReference>
<gene>
    <name evidence="2" type="ORF">FE257_003957</name>
</gene>
<keyword evidence="3" id="KW-1185">Reference proteome</keyword>